<reference evidence="2 3" key="1">
    <citation type="submission" date="2018-06" db="EMBL/GenBank/DDBJ databases">
        <authorList>
            <consortium name="Pathogen Informatics"/>
            <person name="Doyle S."/>
        </authorList>
    </citation>
    <scope>NUCLEOTIDE SEQUENCE [LARGE SCALE GENOMIC DNA]</scope>
    <source>
        <strain evidence="2 3">NCTC11470</strain>
    </source>
</reference>
<dbReference type="Proteomes" id="UP000254835">
    <property type="component" value="Unassembled WGS sequence"/>
</dbReference>
<dbReference type="AlphaFoldDB" id="A0A380PTV4"/>
<evidence type="ECO:0000313" key="2">
    <source>
        <dbReference type="EMBL" id="SUP76968.1"/>
    </source>
</evidence>
<evidence type="ECO:0000313" key="3">
    <source>
        <dbReference type="Proteomes" id="UP000254835"/>
    </source>
</evidence>
<accession>A0A380PTV4</accession>
<feature type="chain" id="PRO_5016862792" evidence="1">
    <location>
        <begin position="20"/>
        <end position="61"/>
    </location>
</feature>
<organism evidence="2 3">
    <name type="scientific">Yersinia frederiksenii</name>
    <dbReference type="NCBI Taxonomy" id="29484"/>
    <lineage>
        <taxon>Bacteria</taxon>
        <taxon>Pseudomonadati</taxon>
        <taxon>Pseudomonadota</taxon>
        <taxon>Gammaproteobacteria</taxon>
        <taxon>Enterobacterales</taxon>
        <taxon>Yersiniaceae</taxon>
        <taxon>Yersinia</taxon>
    </lineage>
</organism>
<feature type="signal peptide" evidence="1">
    <location>
        <begin position="1"/>
        <end position="19"/>
    </location>
</feature>
<dbReference type="EMBL" id="UHJA01000001">
    <property type="protein sequence ID" value="SUP76968.1"/>
    <property type="molecule type" value="Genomic_DNA"/>
</dbReference>
<sequence length="61" mass="6494">MQRIIIVIALMISSFCAFSQDVNLNNPSDLSPVPITVESPASEEIDCCEICCNIACAGCSL</sequence>
<name>A0A380PTV4_YERFR</name>
<gene>
    <name evidence="2" type="primary">ystA</name>
    <name evidence="2" type="ORF">NCTC11470_02026</name>
</gene>
<keyword evidence="1" id="KW-0732">Signal</keyword>
<evidence type="ECO:0000256" key="1">
    <source>
        <dbReference type="SAM" id="SignalP"/>
    </source>
</evidence>
<proteinExistence type="predicted"/>
<protein>
    <submittedName>
        <fullName evidence="2">YST-A</fullName>
    </submittedName>
</protein>